<accession>A0A2T0FM29</accession>
<dbReference type="SUPFAM" id="SSF52540">
    <property type="entry name" value="P-loop containing nucleoside triphosphate hydrolases"/>
    <property type="match status" value="1"/>
</dbReference>
<feature type="domain" description="SRP54-type proteins GTP-binding" evidence="12">
    <location>
        <begin position="526"/>
        <end position="539"/>
    </location>
</feature>
<evidence type="ECO:0000256" key="4">
    <source>
        <dbReference type="ARBA" id="ARBA00022741"/>
    </source>
</evidence>
<dbReference type="STRING" id="45607.A0A2T0FM29"/>
<keyword evidence="5" id="KW-0256">Endoplasmic reticulum</keyword>
<dbReference type="SMART" id="SM00963">
    <property type="entry name" value="SRP54_N"/>
    <property type="match status" value="1"/>
</dbReference>
<dbReference type="PANTHER" id="PTHR43134">
    <property type="entry name" value="SIGNAL RECOGNITION PARTICLE RECEPTOR SUBUNIT ALPHA"/>
    <property type="match status" value="1"/>
</dbReference>
<dbReference type="Pfam" id="PF02881">
    <property type="entry name" value="SRP54_N"/>
    <property type="match status" value="1"/>
</dbReference>
<dbReference type="Pfam" id="PF00448">
    <property type="entry name" value="SRP54"/>
    <property type="match status" value="1"/>
</dbReference>
<dbReference type="Pfam" id="PF04086">
    <property type="entry name" value="SRP-alpha_N"/>
    <property type="match status" value="1"/>
</dbReference>
<comment type="similarity">
    <text evidence="2">Belongs to the GTP-binding SRP family.</text>
</comment>
<evidence type="ECO:0000313" key="14">
    <source>
        <dbReference type="Proteomes" id="UP000238350"/>
    </source>
</evidence>
<dbReference type="OrthoDB" id="1727884at2759"/>
<name>A0A2T0FM29_9ASCO</name>
<protein>
    <recommendedName>
        <fullName evidence="9">Signal recognition particle receptor subunit alpha homolog</fullName>
    </recommendedName>
    <alternativeName>
        <fullName evidence="10">Docking protein alpha</fullName>
    </alternativeName>
</protein>
<dbReference type="SMART" id="SM00382">
    <property type="entry name" value="AAA"/>
    <property type="match status" value="1"/>
</dbReference>
<dbReference type="InterPro" id="IPR013822">
    <property type="entry name" value="Signal_recog_particl_SRP54_hlx"/>
</dbReference>
<feature type="compositionally biased region" description="Basic and acidic residues" evidence="11">
    <location>
        <begin position="176"/>
        <end position="187"/>
    </location>
</feature>
<dbReference type="PANTHER" id="PTHR43134:SF1">
    <property type="entry name" value="SIGNAL RECOGNITION PARTICLE RECEPTOR SUBUNIT ALPHA"/>
    <property type="match status" value="1"/>
</dbReference>
<evidence type="ECO:0000256" key="9">
    <source>
        <dbReference type="ARBA" id="ARBA00071429"/>
    </source>
</evidence>
<dbReference type="GO" id="GO:0005525">
    <property type="term" value="F:GTP binding"/>
    <property type="evidence" value="ECO:0007669"/>
    <property type="project" value="UniProtKB-KW"/>
</dbReference>
<feature type="compositionally biased region" description="Low complexity" evidence="11">
    <location>
        <begin position="151"/>
        <end position="166"/>
    </location>
</feature>
<dbReference type="SMART" id="SM00962">
    <property type="entry name" value="SRP54"/>
    <property type="match status" value="1"/>
</dbReference>
<dbReference type="InterPro" id="IPR003593">
    <property type="entry name" value="AAA+_ATPase"/>
</dbReference>
<keyword evidence="14" id="KW-1185">Reference proteome</keyword>
<sequence>MHRIVVFSEGGKILWSKETEGGESIPNSVINALIAKEFIEGSKVSTIDGYTVKVARDHQLGISTALIHPSIIQVAHADSICKDLTKVFTSVNEDSLRGNPGILAPADLDLEKFTALARVRLQDIVNESTPVPETEAENTVTEGPKRSELPAQTKQTAAAKAAAAAKKMQKKKKQQRKWDGSEDHDGPLDYSEPADESTASVYQEDVDLDYGMQSKDGFVVKELTDELNNILREDKSKNSSKADSFSFLRNIVGGKKLSEKDLGKTLSAMEDHLVNKNVAKEVATLICGEIRKDLVGRTTDSWTSVNATVRKSLARTLQKILTPTTSVDLLLQVKRSKQQGGRPYVISVVGVNGVGKSTNLGKIAFWLLQNKMKVLVAACDTFRSGAVEQLKVHVDRLRQLTERQNAGEVELFSQGYGKDAAVIAQKAVEYGQSHDFDVVLIDTAGRRHNDERLMSSLEKFGKLANPDKIIMVGEALVGTDSVAQAKNFDSAFGAQRHIDFFLISKCDTVGDMLGTLVNMTYTTKIPVLFVGVGQNYTDLRTLSVDWAVNLLLE</sequence>
<evidence type="ECO:0000259" key="12">
    <source>
        <dbReference type="PROSITE" id="PS00300"/>
    </source>
</evidence>
<dbReference type="EMBL" id="NDIQ01000022">
    <property type="protein sequence ID" value="PRT56044.1"/>
    <property type="molecule type" value="Genomic_DNA"/>
</dbReference>
<dbReference type="GO" id="GO:0006614">
    <property type="term" value="P:SRP-dependent cotranslational protein targeting to membrane"/>
    <property type="evidence" value="ECO:0007669"/>
    <property type="project" value="InterPro"/>
</dbReference>
<evidence type="ECO:0000256" key="11">
    <source>
        <dbReference type="SAM" id="MobiDB-lite"/>
    </source>
</evidence>
<evidence type="ECO:0000256" key="5">
    <source>
        <dbReference type="ARBA" id="ARBA00022824"/>
    </source>
</evidence>
<dbReference type="Gene3D" id="3.30.450.60">
    <property type="match status" value="1"/>
</dbReference>
<evidence type="ECO:0000256" key="6">
    <source>
        <dbReference type="ARBA" id="ARBA00023134"/>
    </source>
</evidence>
<organism evidence="13 14">
    <name type="scientific">Wickerhamiella sorbophila</name>
    <dbReference type="NCBI Taxonomy" id="45607"/>
    <lineage>
        <taxon>Eukaryota</taxon>
        <taxon>Fungi</taxon>
        <taxon>Dikarya</taxon>
        <taxon>Ascomycota</taxon>
        <taxon>Saccharomycotina</taxon>
        <taxon>Dipodascomycetes</taxon>
        <taxon>Dipodascales</taxon>
        <taxon>Trichomonascaceae</taxon>
        <taxon>Wickerhamiella</taxon>
    </lineage>
</organism>
<dbReference type="GO" id="GO:0005785">
    <property type="term" value="C:signal recognition particle receptor complex"/>
    <property type="evidence" value="ECO:0007669"/>
    <property type="project" value="InterPro"/>
</dbReference>
<keyword evidence="6" id="KW-0342">GTP-binding</keyword>
<dbReference type="Gene3D" id="1.20.120.140">
    <property type="entry name" value="Signal recognition particle SRP54, nucleotide-binding domain"/>
    <property type="match status" value="1"/>
</dbReference>
<dbReference type="SUPFAM" id="SSF64356">
    <property type="entry name" value="SNARE-like"/>
    <property type="match status" value="1"/>
</dbReference>
<dbReference type="InterPro" id="IPR042101">
    <property type="entry name" value="SRP54_N_sf"/>
</dbReference>
<dbReference type="AlphaFoldDB" id="A0A2T0FM29"/>
<evidence type="ECO:0000256" key="8">
    <source>
        <dbReference type="ARBA" id="ARBA00023170"/>
    </source>
</evidence>
<comment type="subunit">
    <text evidence="3">Heterodimer of an alpha and a beta chain.</text>
</comment>
<dbReference type="GeneID" id="36517412"/>
<evidence type="ECO:0000256" key="1">
    <source>
        <dbReference type="ARBA" id="ARBA00004397"/>
    </source>
</evidence>
<dbReference type="InterPro" id="IPR007222">
    <property type="entry name" value="Sig_recog_particle_rcpt_asu_N"/>
</dbReference>
<evidence type="ECO:0000313" key="13">
    <source>
        <dbReference type="EMBL" id="PRT56044.1"/>
    </source>
</evidence>
<dbReference type="PROSITE" id="PS00300">
    <property type="entry name" value="SRP54"/>
    <property type="match status" value="1"/>
</dbReference>
<keyword evidence="8 13" id="KW-0675">Receptor</keyword>
<evidence type="ECO:0000256" key="10">
    <source>
        <dbReference type="ARBA" id="ARBA00081194"/>
    </source>
</evidence>
<comment type="caution">
    <text evidence="13">The sequence shown here is derived from an EMBL/GenBank/DDBJ whole genome shotgun (WGS) entry which is preliminary data.</text>
</comment>
<feature type="region of interest" description="Disordered" evidence="11">
    <location>
        <begin position="127"/>
        <end position="200"/>
    </location>
</feature>
<dbReference type="InterPro" id="IPR000897">
    <property type="entry name" value="SRP54_GTPase_dom"/>
</dbReference>
<feature type="compositionally biased region" description="Polar residues" evidence="11">
    <location>
        <begin position="127"/>
        <end position="141"/>
    </location>
</feature>
<dbReference type="GO" id="GO:0006886">
    <property type="term" value="P:intracellular protein transport"/>
    <property type="evidence" value="ECO:0007669"/>
    <property type="project" value="InterPro"/>
</dbReference>
<dbReference type="Proteomes" id="UP000238350">
    <property type="component" value="Unassembled WGS sequence"/>
</dbReference>
<dbReference type="SUPFAM" id="SSF47364">
    <property type="entry name" value="Domain of the SRP/SRP receptor G-proteins"/>
    <property type="match status" value="1"/>
</dbReference>
<comment type="subcellular location">
    <subcellularLocation>
        <location evidence="1">Endoplasmic reticulum membrane</location>
        <topology evidence="1">Peripheral membrane protein</topology>
        <orientation evidence="1">Cytoplasmic side</orientation>
    </subcellularLocation>
</comment>
<proteinExistence type="inferred from homology"/>
<evidence type="ECO:0000256" key="2">
    <source>
        <dbReference type="ARBA" id="ARBA00008531"/>
    </source>
</evidence>
<evidence type="ECO:0000256" key="7">
    <source>
        <dbReference type="ARBA" id="ARBA00023136"/>
    </source>
</evidence>
<reference evidence="13 14" key="1">
    <citation type="submission" date="2017-04" db="EMBL/GenBank/DDBJ databases">
        <title>Genome sequencing of [Candida] sorbophila.</title>
        <authorList>
            <person name="Ahn J.O."/>
        </authorList>
    </citation>
    <scope>NUCLEOTIDE SEQUENCE [LARGE SCALE GENOMIC DNA]</scope>
    <source>
        <strain evidence="13 14">DS02</strain>
    </source>
</reference>
<gene>
    <name evidence="13" type="ORF">B9G98_03664</name>
</gene>
<dbReference type="InterPro" id="IPR027417">
    <property type="entry name" value="P-loop_NTPase"/>
</dbReference>
<dbReference type="RefSeq" id="XP_024665989.1">
    <property type="nucleotide sequence ID" value="XM_024810221.1"/>
</dbReference>
<keyword evidence="7" id="KW-0472">Membrane</keyword>
<dbReference type="GO" id="GO:0003924">
    <property type="term" value="F:GTPase activity"/>
    <property type="evidence" value="ECO:0007669"/>
    <property type="project" value="InterPro"/>
</dbReference>
<evidence type="ECO:0000256" key="3">
    <source>
        <dbReference type="ARBA" id="ARBA00011870"/>
    </source>
</evidence>
<dbReference type="Gene3D" id="3.40.50.300">
    <property type="entry name" value="P-loop containing nucleotide triphosphate hydrolases"/>
    <property type="match status" value="1"/>
</dbReference>
<dbReference type="GO" id="GO:0005047">
    <property type="term" value="F:signal recognition particle binding"/>
    <property type="evidence" value="ECO:0007669"/>
    <property type="project" value="InterPro"/>
</dbReference>
<dbReference type="InterPro" id="IPR011012">
    <property type="entry name" value="Longin-like_dom_sf"/>
</dbReference>
<keyword evidence="4" id="KW-0547">Nucleotide-binding</keyword>
<dbReference type="InterPro" id="IPR036225">
    <property type="entry name" value="SRP/SRP_N"/>
</dbReference>
<dbReference type="FunFam" id="3.40.50.300:FF:000566">
    <property type="entry name" value="Signal recognition particle receptor subunit alpha"/>
    <property type="match status" value="1"/>
</dbReference>